<dbReference type="OrthoDB" id="4154115at2759"/>
<dbReference type="RefSeq" id="XP_022503314.1">
    <property type="nucleotide sequence ID" value="XM_022640665.1"/>
</dbReference>
<evidence type="ECO:0000256" key="1">
    <source>
        <dbReference type="SAM" id="MobiDB-lite"/>
    </source>
</evidence>
<feature type="region of interest" description="Disordered" evidence="1">
    <location>
        <begin position="251"/>
        <end position="292"/>
    </location>
</feature>
<dbReference type="EMBL" id="LVCJ01000010">
    <property type="protein sequence ID" value="OAL38302.1"/>
    <property type="molecule type" value="Genomic_DNA"/>
</dbReference>
<feature type="compositionally biased region" description="Basic and acidic residues" evidence="1">
    <location>
        <begin position="386"/>
        <end position="416"/>
    </location>
</feature>
<organism evidence="2 3">
    <name type="scientific">Fonsecaea nubica</name>
    <dbReference type="NCBI Taxonomy" id="856822"/>
    <lineage>
        <taxon>Eukaryota</taxon>
        <taxon>Fungi</taxon>
        <taxon>Dikarya</taxon>
        <taxon>Ascomycota</taxon>
        <taxon>Pezizomycotina</taxon>
        <taxon>Eurotiomycetes</taxon>
        <taxon>Chaetothyriomycetidae</taxon>
        <taxon>Chaetothyriales</taxon>
        <taxon>Herpotrichiellaceae</taxon>
        <taxon>Fonsecaea</taxon>
    </lineage>
</organism>
<keyword evidence="3" id="KW-1185">Reference proteome</keyword>
<name>A0A178D9L8_9EURO</name>
<reference evidence="2 3" key="1">
    <citation type="submission" date="2016-03" db="EMBL/GenBank/DDBJ databases">
        <title>The draft genome sequence of Fonsecaea nubica causative agent of cutaneous subcutaneous infection in human host.</title>
        <authorList>
            <person name="Costa F."/>
            <person name="Sybren D.H."/>
            <person name="Raittz R.T."/>
            <person name="Weiss V.A."/>
            <person name="Leao A.C."/>
            <person name="Gomes R."/>
            <person name="De Souza E.M."/>
            <person name="Pedrosa F.O."/>
            <person name="Steffens M.B."/>
            <person name="Bombassaro A."/>
            <person name="Tadra-Sfeir M.Z."/>
            <person name="Moreno L.F."/>
            <person name="Najafzadeh M.J."/>
            <person name="Felipe M.S."/>
            <person name="Teixeira M."/>
            <person name="Sun J."/>
            <person name="Xi L."/>
            <person name="Castro M.A."/>
            <person name="Vicente V.A."/>
        </authorList>
    </citation>
    <scope>NUCLEOTIDE SEQUENCE [LARGE SCALE GENOMIC DNA]</scope>
    <source>
        <strain evidence="2 3">CBS 269.64</strain>
    </source>
</reference>
<gene>
    <name evidence="2" type="ORF">AYO20_02361</name>
</gene>
<sequence>MASQPEGSNPSPTAEGWTFLESDNVSEISNSSSLDELFEQNRLHLTVNPLDPFLPTIRLTNELLYDPIVPDATQSVSPAQVDTSHDDAAAETDPDQADLAFQALDLPLPDAAILNFDVDFPDATSELEDYFDDDILSGSFVAGDVAPAEEQLSSYENAINADNYDFLDLDLATNDFAPENSVLQPAPELASLDTFDPDFWASFPTEIDTGSPLLPSVLDNVHYPPAPEEVLLTPRSLSNLADFYGYSDLITEPTSTSAPQHPRADALSTVPDQEPEDPFLEDPGKLGTSQPWQHDFSELDFSQFPVVDFMPEDILSQTNDNDDNTTLSESSTLGSRSFTESAVSSSSSATRSSSKRSGRYRHSPEWFEAGVRRQRKAASKTPAADYQEKLARKREEHRQYREGLREKLLRGRELRRLHTPPPTSSSPLHLAVPRSAPTQQPSVHRARHVAPASVLRPDHPPAANPGTRVVWYQKESASTGAVLGYVRHVEEFYPHLPAPVGTPLIRVTAPAATPVSASSSVVSLPVSHRGRAPLPTPAMHGVPAVHGGPKHPIFLD</sequence>
<proteinExistence type="predicted"/>
<feature type="compositionally biased region" description="Low complexity" evidence="1">
    <location>
        <begin position="335"/>
        <end position="352"/>
    </location>
</feature>
<comment type="caution">
    <text evidence="2">The sequence shown here is derived from an EMBL/GenBank/DDBJ whole genome shotgun (WGS) entry which is preliminary data.</text>
</comment>
<dbReference type="Proteomes" id="UP000185904">
    <property type="component" value="Unassembled WGS sequence"/>
</dbReference>
<feature type="compositionally biased region" description="Polar residues" evidence="1">
    <location>
        <begin position="315"/>
        <end position="334"/>
    </location>
</feature>
<evidence type="ECO:0000313" key="3">
    <source>
        <dbReference type="Proteomes" id="UP000185904"/>
    </source>
</evidence>
<accession>A0A178D9L8</accession>
<dbReference type="AlphaFoldDB" id="A0A178D9L8"/>
<dbReference type="GeneID" id="34585784"/>
<feature type="region of interest" description="Disordered" evidence="1">
    <location>
        <begin position="314"/>
        <end position="445"/>
    </location>
</feature>
<evidence type="ECO:0000313" key="2">
    <source>
        <dbReference type="EMBL" id="OAL38302.1"/>
    </source>
</evidence>
<protein>
    <submittedName>
        <fullName evidence="2">Uncharacterized protein</fullName>
    </submittedName>
</protein>